<dbReference type="Gene3D" id="3.30.1380.10">
    <property type="match status" value="1"/>
</dbReference>
<organism evidence="3 4">
    <name type="scientific">Tothia fuscella</name>
    <dbReference type="NCBI Taxonomy" id="1048955"/>
    <lineage>
        <taxon>Eukaryota</taxon>
        <taxon>Fungi</taxon>
        <taxon>Dikarya</taxon>
        <taxon>Ascomycota</taxon>
        <taxon>Pezizomycotina</taxon>
        <taxon>Dothideomycetes</taxon>
        <taxon>Pleosporomycetidae</taxon>
        <taxon>Venturiales</taxon>
        <taxon>Cylindrosympodiaceae</taxon>
        <taxon>Tothia</taxon>
    </lineage>
</organism>
<name>A0A9P4NQ70_9PEZI</name>
<dbReference type="Pfam" id="PF26571">
    <property type="entry name" value="VldE"/>
    <property type="match status" value="1"/>
</dbReference>
<feature type="chain" id="PRO_5040337677" description="ARB-07466-like C-terminal domain-containing protein" evidence="1">
    <location>
        <begin position="21"/>
        <end position="272"/>
    </location>
</feature>
<evidence type="ECO:0000313" key="4">
    <source>
        <dbReference type="Proteomes" id="UP000800235"/>
    </source>
</evidence>
<reference evidence="3" key="1">
    <citation type="journal article" date="2020" name="Stud. Mycol.">
        <title>101 Dothideomycetes genomes: a test case for predicting lifestyles and emergence of pathogens.</title>
        <authorList>
            <person name="Haridas S."/>
            <person name="Albert R."/>
            <person name="Binder M."/>
            <person name="Bloem J."/>
            <person name="Labutti K."/>
            <person name="Salamov A."/>
            <person name="Andreopoulos B."/>
            <person name="Baker S."/>
            <person name="Barry K."/>
            <person name="Bills G."/>
            <person name="Bluhm B."/>
            <person name="Cannon C."/>
            <person name="Castanera R."/>
            <person name="Culley D."/>
            <person name="Daum C."/>
            <person name="Ezra D."/>
            <person name="Gonzalez J."/>
            <person name="Henrissat B."/>
            <person name="Kuo A."/>
            <person name="Liang C."/>
            <person name="Lipzen A."/>
            <person name="Lutzoni F."/>
            <person name="Magnuson J."/>
            <person name="Mondo S."/>
            <person name="Nolan M."/>
            <person name="Ohm R."/>
            <person name="Pangilinan J."/>
            <person name="Park H.-J."/>
            <person name="Ramirez L."/>
            <person name="Alfaro M."/>
            <person name="Sun H."/>
            <person name="Tritt A."/>
            <person name="Yoshinaga Y."/>
            <person name="Zwiers L.-H."/>
            <person name="Turgeon B."/>
            <person name="Goodwin S."/>
            <person name="Spatafora J."/>
            <person name="Crous P."/>
            <person name="Grigoriev I."/>
        </authorList>
    </citation>
    <scope>NUCLEOTIDE SEQUENCE</scope>
    <source>
        <strain evidence="3">CBS 130266</strain>
    </source>
</reference>
<dbReference type="EMBL" id="MU007045">
    <property type="protein sequence ID" value="KAF2429691.1"/>
    <property type="molecule type" value="Genomic_DNA"/>
</dbReference>
<evidence type="ECO:0000313" key="3">
    <source>
        <dbReference type="EMBL" id="KAF2429691.1"/>
    </source>
</evidence>
<dbReference type="InterPro" id="IPR058593">
    <property type="entry name" value="ARB_07466-like_C"/>
</dbReference>
<sequence>MQLSIALSVVALLIPQVILAHEDQPNQLVKRASLNGPCTGYGGAPGVCISTTDCTADGGRHILNACPGLPDNIRCCTKTSCGSGGNCRFTNTCASGNTISNQCPGPADFKCCLPGTSPNPGGFPAPHIPAVGACKAPAVNGAQKVVAALPGKVREIFCTRDCACPGTSEHCCGMAIDFMCTSAGGTRNAAGTANGLAIRDWVKANAASLNVLYIIWGQQIWSPARASEGWRNMADRGSITANHWYVVAPLTFLNNADLTRPKFRDHVHVSYK</sequence>
<protein>
    <recommendedName>
        <fullName evidence="2">ARB-07466-like C-terminal domain-containing protein</fullName>
    </recommendedName>
</protein>
<feature type="signal peptide" evidence="1">
    <location>
        <begin position="1"/>
        <end position="20"/>
    </location>
</feature>
<evidence type="ECO:0000259" key="2">
    <source>
        <dbReference type="Pfam" id="PF26571"/>
    </source>
</evidence>
<keyword evidence="1" id="KW-0732">Signal</keyword>
<dbReference type="Proteomes" id="UP000800235">
    <property type="component" value="Unassembled WGS sequence"/>
</dbReference>
<proteinExistence type="predicted"/>
<comment type="caution">
    <text evidence="3">The sequence shown here is derived from an EMBL/GenBank/DDBJ whole genome shotgun (WGS) entry which is preliminary data.</text>
</comment>
<dbReference type="OrthoDB" id="2251794at2759"/>
<feature type="domain" description="ARB-07466-like C-terminal" evidence="2">
    <location>
        <begin position="132"/>
        <end position="244"/>
    </location>
</feature>
<accession>A0A9P4NQ70</accession>
<dbReference type="SUPFAM" id="SSF55166">
    <property type="entry name" value="Hedgehog/DD-peptidase"/>
    <property type="match status" value="1"/>
</dbReference>
<keyword evidence="4" id="KW-1185">Reference proteome</keyword>
<dbReference type="InterPro" id="IPR009045">
    <property type="entry name" value="Zn_M74/Hedgehog-like"/>
</dbReference>
<evidence type="ECO:0000256" key="1">
    <source>
        <dbReference type="SAM" id="SignalP"/>
    </source>
</evidence>
<gene>
    <name evidence="3" type="ORF">EJ08DRAFT_272508</name>
</gene>
<dbReference type="AlphaFoldDB" id="A0A9P4NQ70"/>